<protein>
    <submittedName>
        <fullName evidence="2">Uncharacterized protein</fullName>
    </submittedName>
</protein>
<name>A0A6A5YLN4_9PLEO</name>
<keyword evidence="1" id="KW-0732">Signal</keyword>
<proteinExistence type="predicted"/>
<organism evidence="2 3">
    <name type="scientific">Lophiotrema nucula</name>
    <dbReference type="NCBI Taxonomy" id="690887"/>
    <lineage>
        <taxon>Eukaryota</taxon>
        <taxon>Fungi</taxon>
        <taxon>Dikarya</taxon>
        <taxon>Ascomycota</taxon>
        <taxon>Pezizomycotina</taxon>
        <taxon>Dothideomycetes</taxon>
        <taxon>Pleosporomycetidae</taxon>
        <taxon>Pleosporales</taxon>
        <taxon>Lophiotremataceae</taxon>
        <taxon>Lophiotrema</taxon>
    </lineage>
</organism>
<evidence type="ECO:0000313" key="2">
    <source>
        <dbReference type="EMBL" id="KAF2108026.1"/>
    </source>
</evidence>
<feature type="chain" id="PRO_5025510055" evidence="1">
    <location>
        <begin position="20"/>
        <end position="129"/>
    </location>
</feature>
<evidence type="ECO:0000256" key="1">
    <source>
        <dbReference type="SAM" id="SignalP"/>
    </source>
</evidence>
<dbReference type="Proteomes" id="UP000799770">
    <property type="component" value="Unassembled WGS sequence"/>
</dbReference>
<feature type="signal peptide" evidence="1">
    <location>
        <begin position="1"/>
        <end position="19"/>
    </location>
</feature>
<evidence type="ECO:0000313" key="3">
    <source>
        <dbReference type="Proteomes" id="UP000799770"/>
    </source>
</evidence>
<reference evidence="2" key="1">
    <citation type="journal article" date="2020" name="Stud. Mycol.">
        <title>101 Dothideomycetes genomes: a test case for predicting lifestyles and emergence of pathogens.</title>
        <authorList>
            <person name="Haridas S."/>
            <person name="Albert R."/>
            <person name="Binder M."/>
            <person name="Bloem J."/>
            <person name="Labutti K."/>
            <person name="Salamov A."/>
            <person name="Andreopoulos B."/>
            <person name="Baker S."/>
            <person name="Barry K."/>
            <person name="Bills G."/>
            <person name="Bluhm B."/>
            <person name="Cannon C."/>
            <person name="Castanera R."/>
            <person name="Culley D."/>
            <person name="Daum C."/>
            <person name="Ezra D."/>
            <person name="Gonzalez J."/>
            <person name="Henrissat B."/>
            <person name="Kuo A."/>
            <person name="Liang C."/>
            <person name="Lipzen A."/>
            <person name="Lutzoni F."/>
            <person name="Magnuson J."/>
            <person name="Mondo S."/>
            <person name="Nolan M."/>
            <person name="Ohm R."/>
            <person name="Pangilinan J."/>
            <person name="Park H.-J."/>
            <person name="Ramirez L."/>
            <person name="Alfaro M."/>
            <person name="Sun H."/>
            <person name="Tritt A."/>
            <person name="Yoshinaga Y."/>
            <person name="Zwiers L.-H."/>
            <person name="Turgeon B."/>
            <person name="Goodwin S."/>
            <person name="Spatafora J."/>
            <person name="Crous P."/>
            <person name="Grigoriev I."/>
        </authorList>
    </citation>
    <scope>NUCLEOTIDE SEQUENCE</scope>
    <source>
        <strain evidence="2">CBS 627.86</strain>
    </source>
</reference>
<gene>
    <name evidence="2" type="ORF">BDV96DRAFT_588103</name>
</gene>
<dbReference type="AlphaFoldDB" id="A0A6A5YLN4"/>
<sequence length="129" mass="14467">MHLLYLLLELLLTSVFIDALPLDLHSSSDVVNRAPASHKRLPFCGLVWRDLAFGTAYLLDTGSYGCATAGVSIIKAGTFQEECNCEFFNEHTCRSPLGPPGVDITPRRAGYPFGLEVSRDDVRWYRCWR</sequence>
<keyword evidence="3" id="KW-1185">Reference proteome</keyword>
<accession>A0A6A5YLN4</accession>
<dbReference type="EMBL" id="ML977350">
    <property type="protein sequence ID" value="KAF2108026.1"/>
    <property type="molecule type" value="Genomic_DNA"/>
</dbReference>